<protein>
    <recommendedName>
        <fullName evidence="3">DUF4034 domain-containing protein</fullName>
    </recommendedName>
</protein>
<accession>A0A1J0WM12</accession>
<dbReference type="Proteomes" id="UP000181897">
    <property type="component" value="Chromosome"/>
</dbReference>
<keyword evidence="2" id="KW-1185">Reference proteome</keyword>
<evidence type="ECO:0008006" key="3">
    <source>
        <dbReference type="Google" id="ProtNLM"/>
    </source>
</evidence>
<reference evidence="1 2" key="1">
    <citation type="submission" date="2016-11" db="EMBL/GenBank/DDBJ databases">
        <title>Complete genome sequence of Sulfitobacter sp. AM1-D1, a toxic bacteria associated with marine dinoflagellate Alexandrium minutum in East China Sea.</title>
        <authorList>
            <person name="Yang Q."/>
            <person name="Zhang X."/>
            <person name="Tian X."/>
        </authorList>
    </citation>
    <scope>NUCLEOTIDE SEQUENCE [LARGE SCALE GENOMIC DNA]</scope>
    <source>
        <strain evidence="1 2">AM1-D1</strain>
    </source>
</reference>
<dbReference type="KEGG" id="suam:BOO69_06360"/>
<evidence type="ECO:0000313" key="2">
    <source>
        <dbReference type="Proteomes" id="UP000181897"/>
    </source>
</evidence>
<name>A0A1J0WM12_9RHOB</name>
<organism evidence="1 2">
    <name type="scientific">Sulfitobacter alexandrii</name>
    <dbReference type="NCBI Taxonomy" id="1917485"/>
    <lineage>
        <taxon>Bacteria</taxon>
        <taxon>Pseudomonadati</taxon>
        <taxon>Pseudomonadota</taxon>
        <taxon>Alphaproteobacteria</taxon>
        <taxon>Rhodobacterales</taxon>
        <taxon>Roseobacteraceae</taxon>
        <taxon>Sulfitobacter</taxon>
    </lineage>
</organism>
<sequence>MLSIACPDPTAEDNVRDHYLQRGQRMVRQEDWDALSDMIREADSQRQLTPGFMPVAELLAYGARSDVILAAEHALLDGKPAKDAPLLAGIEALEHVLAERSDDHVIGAIVAQAHMDIGWAWRGTGWDAEVPQRNRAAFAAHFDRARDIVDDYKDRKKDSPLLAGTGCALLANAAQGEHRVADHYETLIDLNPANPRSMRALGNHLLPRWFGSYGELELEARRTAARTESLWGAGGYTWVQFDAIACDDQACANLDVDFFIEGLHDILERRPNAYTANLLAAYCANSVGQAFSGNDQADQNRVHIAECAHDIVRDHLTELHPMIWAHAAQGFDNNLRVRSPARFAASGREDAMRIITSLFSREIAAGHRIVFTETGPQAMPA</sequence>
<evidence type="ECO:0000313" key="1">
    <source>
        <dbReference type="EMBL" id="APE45338.1"/>
    </source>
</evidence>
<dbReference type="EMBL" id="CP018076">
    <property type="protein sequence ID" value="APE45338.1"/>
    <property type="molecule type" value="Genomic_DNA"/>
</dbReference>
<dbReference type="AlphaFoldDB" id="A0A1J0WM12"/>
<gene>
    <name evidence="1" type="ORF">BOO69_06360</name>
</gene>
<dbReference type="STRING" id="1917485.BOO69_06360"/>
<proteinExistence type="predicted"/>